<name>A0A4T2BRU4_9MICO</name>
<evidence type="ECO:0000313" key="2">
    <source>
        <dbReference type="EMBL" id="TIH33900.1"/>
    </source>
</evidence>
<dbReference type="EMBL" id="QYRT01000029">
    <property type="protein sequence ID" value="TIH33900.1"/>
    <property type="molecule type" value="Genomic_DNA"/>
</dbReference>
<organism evidence="2 3">
    <name type="scientific">Subtercola vilae</name>
    <dbReference type="NCBI Taxonomy" id="2056433"/>
    <lineage>
        <taxon>Bacteria</taxon>
        <taxon>Bacillati</taxon>
        <taxon>Actinomycetota</taxon>
        <taxon>Actinomycetes</taxon>
        <taxon>Micrococcales</taxon>
        <taxon>Microbacteriaceae</taxon>
        <taxon>Subtercola</taxon>
    </lineage>
</organism>
<dbReference type="InterPro" id="IPR024047">
    <property type="entry name" value="MM3350-like_sf"/>
</dbReference>
<dbReference type="Pfam" id="PF07929">
    <property type="entry name" value="PRiA4_ORF3"/>
    <property type="match status" value="1"/>
</dbReference>
<dbReference type="Proteomes" id="UP000306192">
    <property type="component" value="Unassembled WGS sequence"/>
</dbReference>
<protein>
    <submittedName>
        <fullName evidence="2">Plasmid pRiA4b ORF-3 family protein</fullName>
    </submittedName>
</protein>
<evidence type="ECO:0000313" key="3">
    <source>
        <dbReference type="Proteomes" id="UP000306192"/>
    </source>
</evidence>
<dbReference type="PANTHER" id="PTHR41878">
    <property type="entry name" value="LEXA REPRESSOR-RELATED"/>
    <property type="match status" value="1"/>
</dbReference>
<proteinExistence type="predicted"/>
<dbReference type="OrthoDB" id="9816539at2"/>
<evidence type="ECO:0000259" key="1">
    <source>
        <dbReference type="Pfam" id="PF07929"/>
    </source>
</evidence>
<dbReference type="PANTHER" id="PTHR41878:SF1">
    <property type="entry name" value="TNPR PROTEIN"/>
    <property type="match status" value="1"/>
</dbReference>
<dbReference type="InterPro" id="IPR012912">
    <property type="entry name" value="Plasmid_pRiA4b_Orf3-like"/>
</dbReference>
<keyword evidence="3" id="KW-1185">Reference proteome</keyword>
<accession>A0A4T2BRU4</accession>
<feature type="domain" description="Plasmid pRiA4b Orf3-like" evidence="1">
    <location>
        <begin position="4"/>
        <end position="190"/>
    </location>
</feature>
<reference evidence="2 3" key="1">
    <citation type="journal article" date="2019" name="Microorganisms">
        <title>Systematic Affiliation and Genome Analysis of Subtercola vilae DB165(T) with Particular Emphasis on Cold Adaptation of an Isolate from a High-Altitude Cold Volcano Lake.</title>
        <authorList>
            <person name="Villalobos A.S."/>
            <person name="Wiese J."/>
            <person name="Imhoff J.F."/>
            <person name="Dorador C."/>
            <person name="Keller A."/>
            <person name="Hentschel U."/>
        </authorList>
    </citation>
    <scope>NUCLEOTIDE SEQUENCE [LARGE SCALE GENOMIC DNA]</scope>
    <source>
        <strain evidence="2 3">DB165</strain>
    </source>
</reference>
<dbReference type="SUPFAM" id="SSF159941">
    <property type="entry name" value="MM3350-like"/>
    <property type="match status" value="1"/>
</dbReference>
<dbReference type="AlphaFoldDB" id="A0A4T2BRU4"/>
<gene>
    <name evidence="2" type="ORF">D4765_13655</name>
</gene>
<comment type="caution">
    <text evidence="2">The sequence shown here is derived from an EMBL/GenBank/DDBJ whole genome shotgun (WGS) entry which is preliminary data.</text>
</comment>
<dbReference type="Gene3D" id="3.10.290.30">
    <property type="entry name" value="MM3350-like"/>
    <property type="match status" value="1"/>
</dbReference>
<dbReference type="RefSeq" id="WP_136642850.1">
    <property type="nucleotide sequence ID" value="NZ_QYRT01000029.1"/>
</dbReference>
<sequence>MLCVRVGLVGSRVEVWRLVEIDASLLLDRVHAVLQVVMGWEDTHLHAFADADPDTGVRSGLSGLSGPRRWGPGFLREDDEDLLLEENITLGVVLSVDRPLFYEYDFGDQWLHRLDVIEIRSAGPAERRVVVVRGAGRCPLEDRGGVDGYEQLLMVLADPAHEEHGEYAEWVAAMTGQPASQFNPALFNPDVANRLLRERFPASGPAAQ</sequence>